<dbReference type="AlphaFoldDB" id="K0RPD0"/>
<reference evidence="2 3" key="1">
    <citation type="journal article" date="2012" name="Genome Biol.">
        <title>Genome and low-iron response of an oceanic diatom adapted to chronic iron limitation.</title>
        <authorList>
            <person name="Lommer M."/>
            <person name="Specht M."/>
            <person name="Roy A.S."/>
            <person name="Kraemer L."/>
            <person name="Andreson R."/>
            <person name="Gutowska M.A."/>
            <person name="Wolf J."/>
            <person name="Bergner S.V."/>
            <person name="Schilhabel M.B."/>
            <person name="Klostermeier U.C."/>
            <person name="Beiko R.G."/>
            <person name="Rosenstiel P."/>
            <person name="Hippler M."/>
            <person name="Laroche J."/>
        </authorList>
    </citation>
    <scope>NUCLEOTIDE SEQUENCE [LARGE SCALE GENOMIC DNA]</scope>
    <source>
        <strain evidence="2 3">CCMP1005</strain>
    </source>
</reference>
<protein>
    <submittedName>
        <fullName evidence="2">Uncharacterized protein</fullName>
    </submittedName>
</protein>
<dbReference type="Proteomes" id="UP000266841">
    <property type="component" value="Unassembled WGS sequence"/>
</dbReference>
<gene>
    <name evidence="2" type="ORF">THAOC_26298</name>
</gene>
<proteinExistence type="predicted"/>
<feature type="non-terminal residue" evidence="2">
    <location>
        <position position="1"/>
    </location>
</feature>
<feature type="region of interest" description="Disordered" evidence="1">
    <location>
        <begin position="398"/>
        <end position="420"/>
    </location>
</feature>
<comment type="caution">
    <text evidence="2">The sequence shown here is derived from an EMBL/GenBank/DDBJ whole genome shotgun (WGS) entry which is preliminary data.</text>
</comment>
<evidence type="ECO:0000313" key="2">
    <source>
        <dbReference type="EMBL" id="EJK54139.1"/>
    </source>
</evidence>
<evidence type="ECO:0000256" key="1">
    <source>
        <dbReference type="SAM" id="MobiDB-lite"/>
    </source>
</evidence>
<dbReference type="EMBL" id="AGNL01036301">
    <property type="protein sequence ID" value="EJK54139.1"/>
    <property type="molecule type" value="Genomic_DNA"/>
</dbReference>
<accession>K0RPD0</accession>
<name>K0RPD0_THAOC</name>
<keyword evidence="3" id="KW-1185">Reference proteome</keyword>
<organism evidence="2 3">
    <name type="scientific">Thalassiosira oceanica</name>
    <name type="common">Marine diatom</name>
    <dbReference type="NCBI Taxonomy" id="159749"/>
    <lineage>
        <taxon>Eukaryota</taxon>
        <taxon>Sar</taxon>
        <taxon>Stramenopiles</taxon>
        <taxon>Ochrophyta</taxon>
        <taxon>Bacillariophyta</taxon>
        <taxon>Coscinodiscophyceae</taxon>
        <taxon>Thalassiosirophycidae</taxon>
        <taxon>Thalassiosirales</taxon>
        <taxon>Thalassiosiraceae</taxon>
        <taxon>Thalassiosira</taxon>
    </lineage>
</organism>
<sequence>ANVPTYSRVSRSRDLSIDLGNGRCRYESPLATVPVENDYHKTLVVGFPSGGKRLVFMQMEALTGLPTRDEWDLEIYGWSNHPFIKSNYPHHEGIWESYEADQSIFVIADRVSRHVGAPVMRVSLAQLLTPLYRTDTQNRNCQHVVRTPELFTILVGAKSNPYLISLMSNRDFGYPANRVVKPGLYTVEERDFDLVVGNATVTPTYDPHCSYDMSEGCTPKAVISSEDLQDHEKGPLETNKIGNVLLADERTGQYVISSDTWNCIWQEVAMLKRAGITVEDRPGWQNETSTRLFSSEMLEKMLEELNYLIDKYSDPEWSSNPLAIRLVALLLEDQANIEDELVEVSSGRKVLSDYDFLGPKERERRTKEVENASSAANYESTDYTDFFNNMHTLRSKNKMKRVHEARDARRQSRMKSLFVL</sequence>
<evidence type="ECO:0000313" key="3">
    <source>
        <dbReference type="Proteomes" id="UP000266841"/>
    </source>
</evidence>